<proteinExistence type="predicted"/>
<gene>
    <name evidence="2" type="ORF">JN00_0182</name>
</gene>
<sequence length="232" mass="28327">MPLFDKIIIRKINGKDYFVKVIFTNNINTYFKIQDNIFELRVRKDLFETKQVLDFLDSSILLSLNKIEKPKLDIIEEERYFYYFGKKINYIFEKEQRQIYFKIDEKIVRLNCINEDKIKGTIWNFLLPKLEKILTDLVWKYNEKMEIHLKEIKIKINIKKVAWGTNFIKKKLITFARSLAFFSPEIINYVVVHEMCHFFHPNHSKKFWEMVQRFCPNYKELKNNLNNNKFSL</sequence>
<dbReference type="OrthoDB" id="9811177at2"/>
<evidence type="ECO:0000259" key="1">
    <source>
        <dbReference type="Pfam" id="PF01863"/>
    </source>
</evidence>
<reference evidence="2 3" key="1">
    <citation type="submission" date="2018-10" db="EMBL/GenBank/DDBJ databases">
        <title>Genomic Encyclopedia of Archaeal and Bacterial Type Strains, Phase II (KMG-II): from individual species to whole genera.</title>
        <authorList>
            <person name="Goeker M."/>
        </authorList>
    </citation>
    <scope>NUCLEOTIDE SEQUENCE [LARGE SCALE GENOMIC DNA]</scope>
    <source>
        <strain evidence="2 3">ATCC 29870</strain>
    </source>
</reference>
<protein>
    <recommendedName>
        <fullName evidence="1">YgjP-like metallopeptidase domain-containing protein</fullName>
    </recommendedName>
</protein>
<dbReference type="InterPro" id="IPR053136">
    <property type="entry name" value="UTP_pyrophosphatase-like"/>
</dbReference>
<name>A0A3M0A2T3_9BACT</name>
<comment type="caution">
    <text evidence="2">The sequence shown here is derived from an EMBL/GenBank/DDBJ whole genome shotgun (WGS) entry which is preliminary data.</text>
</comment>
<organism evidence="2 3">
    <name type="scientific">Metamycoplasma subdolum</name>
    <dbReference type="NCBI Taxonomy" id="92407"/>
    <lineage>
        <taxon>Bacteria</taxon>
        <taxon>Bacillati</taxon>
        <taxon>Mycoplasmatota</taxon>
        <taxon>Mycoplasmoidales</taxon>
        <taxon>Metamycoplasmataceae</taxon>
        <taxon>Metamycoplasma</taxon>
    </lineage>
</organism>
<evidence type="ECO:0000313" key="3">
    <source>
        <dbReference type="Proteomes" id="UP000267246"/>
    </source>
</evidence>
<feature type="domain" description="YgjP-like metallopeptidase" evidence="1">
    <location>
        <begin position="51"/>
        <end position="227"/>
    </location>
</feature>
<dbReference type="Proteomes" id="UP000267246">
    <property type="component" value="Unassembled WGS sequence"/>
</dbReference>
<keyword evidence="3" id="KW-1185">Reference proteome</keyword>
<dbReference type="InterPro" id="IPR002725">
    <property type="entry name" value="YgjP-like_metallopeptidase"/>
</dbReference>
<dbReference type="CDD" id="cd07344">
    <property type="entry name" value="M48_yhfN_like"/>
    <property type="match status" value="1"/>
</dbReference>
<dbReference type="Gene3D" id="3.30.2010.10">
    <property type="entry name" value="Metalloproteases ('zincins'), catalytic domain"/>
    <property type="match status" value="1"/>
</dbReference>
<dbReference type="AlphaFoldDB" id="A0A3M0A2T3"/>
<accession>A0A3M0A2T3</accession>
<dbReference type="EMBL" id="REFI01000005">
    <property type="protein sequence ID" value="RMA79130.1"/>
    <property type="molecule type" value="Genomic_DNA"/>
</dbReference>
<dbReference type="Pfam" id="PF01863">
    <property type="entry name" value="YgjP-like"/>
    <property type="match status" value="1"/>
</dbReference>
<dbReference type="PANTHER" id="PTHR30399">
    <property type="entry name" value="UNCHARACTERIZED PROTEIN YGJP"/>
    <property type="match status" value="1"/>
</dbReference>
<dbReference type="PANTHER" id="PTHR30399:SF1">
    <property type="entry name" value="UTP PYROPHOSPHATASE"/>
    <property type="match status" value="1"/>
</dbReference>
<evidence type="ECO:0000313" key="2">
    <source>
        <dbReference type="EMBL" id="RMA79130.1"/>
    </source>
</evidence>